<dbReference type="PANTHER" id="PTHR35526:SF3">
    <property type="entry name" value="ANTI-SIGMA-F FACTOR RSBW"/>
    <property type="match status" value="1"/>
</dbReference>
<sequence length="146" mass="15645">MLPLTNEFDVQGRGDAARDARDRVVCMLQDWRLPLSEEILQAVRLCTSELVANAVEHGGGTCRVRASWTGSHLRVDVIDTSEAVPNADRPAWDAIRGRGMLLVDALATTWGWEPRGDGKTVYALFAQDAPAEPGAQPAPAPALAAG</sequence>
<gene>
    <name evidence="3" type="ORF">ACFQMG_18030</name>
</gene>
<dbReference type="CDD" id="cd16936">
    <property type="entry name" value="HATPase_RsbW-like"/>
    <property type="match status" value="1"/>
</dbReference>
<comment type="caution">
    <text evidence="3">The sequence shown here is derived from an EMBL/GenBank/DDBJ whole genome shotgun (WGS) entry which is preliminary data.</text>
</comment>
<dbReference type="InterPro" id="IPR050267">
    <property type="entry name" value="Anti-sigma-factor_SerPK"/>
</dbReference>
<dbReference type="SUPFAM" id="SSF55874">
    <property type="entry name" value="ATPase domain of HSP90 chaperone/DNA topoisomerase II/histidine kinase"/>
    <property type="match status" value="1"/>
</dbReference>
<keyword evidence="3" id="KW-0067">ATP-binding</keyword>
<keyword evidence="4" id="KW-1185">Reference proteome</keyword>
<protein>
    <submittedName>
        <fullName evidence="3">ATP-binding protein</fullName>
    </submittedName>
</protein>
<keyword evidence="1" id="KW-0723">Serine/threonine-protein kinase</keyword>
<keyword evidence="1" id="KW-0808">Transferase</keyword>
<proteinExistence type="predicted"/>
<evidence type="ECO:0000259" key="2">
    <source>
        <dbReference type="Pfam" id="PF13581"/>
    </source>
</evidence>
<dbReference type="PANTHER" id="PTHR35526">
    <property type="entry name" value="ANTI-SIGMA-F FACTOR RSBW-RELATED"/>
    <property type="match status" value="1"/>
</dbReference>
<accession>A0ABW2FZ72</accession>
<dbReference type="Proteomes" id="UP001596435">
    <property type="component" value="Unassembled WGS sequence"/>
</dbReference>
<dbReference type="Gene3D" id="3.30.565.10">
    <property type="entry name" value="Histidine kinase-like ATPase, C-terminal domain"/>
    <property type="match status" value="1"/>
</dbReference>
<dbReference type="InterPro" id="IPR036890">
    <property type="entry name" value="HATPase_C_sf"/>
</dbReference>
<dbReference type="InterPro" id="IPR003594">
    <property type="entry name" value="HATPase_dom"/>
</dbReference>
<dbReference type="EMBL" id="JBHTAJ010000032">
    <property type="protein sequence ID" value="MFC7181452.1"/>
    <property type="molecule type" value="Genomic_DNA"/>
</dbReference>
<dbReference type="GO" id="GO:0005524">
    <property type="term" value="F:ATP binding"/>
    <property type="evidence" value="ECO:0007669"/>
    <property type="project" value="UniProtKB-KW"/>
</dbReference>
<organism evidence="3 4">
    <name type="scientific">Kitasatospora paranensis</name>
    <dbReference type="NCBI Taxonomy" id="258053"/>
    <lineage>
        <taxon>Bacteria</taxon>
        <taxon>Bacillati</taxon>
        <taxon>Actinomycetota</taxon>
        <taxon>Actinomycetes</taxon>
        <taxon>Kitasatosporales</taxon>
        <taxon>Streptomycetaceae</taxon>
        <taxon>Kitasatospora</taxon>
    </lineage>
</organism>
<dbReference type="RefSeq" id="WP_345703840.1">
    <property type="nucleotide sequence ID" value="NZ_BAABKV010000001.1"/>
</dbReference>
<evidence type="ECO:0000256" key="1">
    <source>
        <dbReference type="ARBA" id="ARBA00022527"/>
    </source>
</evidence>
<feature type="domain" description="Histidine kinase/HSP90-like ATPase" evidence="2">
    <location>
        <begin position="17"/>
        <end position="122"/>
    </location>
</feature>
<evidence type="ECO:0000313" key="3">
    <source>
        <dbReference type="EMBL" id="MFC7181452.1"/>
    </source>
</evidence>
<name>A0ABW2FZ72_9ACTN</name>
<reference evidence="4" key="1">
    <citation type="journal article" date="2019" name="Int. J. Syst. Evol. Microbiol.">
        <title>The Global Catalogue of Microorganisms (GCM) 10K type strain sequencing project: providing services to taxonomists for standard genome sequencing and annotation.</title>
        <authorList>
            <consortium name="The Broad Institute Genomics Platform"/>
            <consortium name="The Broad Institute Genome Sequencing Center for Infectious Disease"/>
            <person name="Wu L."/>
            <person name="Ma J."/>
        </authorList>
    </citation>
    <scope>NUCLEOTIDE SEQUENCE [LARGE SCALE GENOMIC DNA]</scope>
    <source>
        <strain evidence="4">CGMCC 1.12859</strain>
    </source>
</reference>
<evidence type="ECO:0000313" key="4">
    <source>
        <dbReference type="Proteomes" id="UP001596435"/>
    </source>
</evidence>
<keyword evidence="1" id="KW-0418">Kinase</keyword>
<keyword evidence="3" id="KW-0547">Nucleotide-binding</keyword>
<dbReference type="Pfam" id="PF13581">
    <property type="entry name" value="HATPase_c_2"/>
    <property type="match status" value="1"/>
</dbReference>